<dbReference type="CDD" id="cd06550">
    <property type="entry name" value="TM_ABC_iron-siderophores_like"/>
    <property type="match status" value="1"/>
</dbReference>
<sequence>MRLHRHALVVAALLLVALIGVSVASLMSGSYPLSLLGVWSTLAGNPPEEIARTVVWEFRFPRTVVSAIAGALFGLSGAILQYVTRNPLADPSLVGVSQGAGLAVVSAIVLFPEMNLFWRPLLAFAGALAVAALIQSIAMQRTGGATMRFILTGIGVAAFIAAITNAMLTYGDIDQAHAALGWLAGSIHAVGRPEVWSLTLCLAILTPGLIWSARYLSALRLGPEVSIGLGVPIRSARIGMITLSVALAAFAVAAVGPLGFVGLVAPHLARRLAHSGVGQHLLLTALTGALMVGLADFVGRIAFAPVQIPAGILTAILGVPVFLLLILKTQSTRQL</sequence>
<feature type="transmembrane region" description="Helical" evidence="8">
    <location>
        <begin position="149"/>
        <end position="170"/>
    </location>
</feature>
<dbReference type="InterPro" id="IPR000522">
    <property type="entry name" value="ABC_transptr_permease_BtuC"/>
</dbReference>
<dbReference type="RefSeq" id="WP_174140090.1">
    <property type="nucleotide sequence ID" value="NZ_JABUFE010000025.1"/>
</dbReference>
<protein>
    <submittedName>
        <fullName evidence="9">Iron ABC transporter permease</fullName>
    </submittedName>
</protein>
<evidence type="ECO:0000256" key="4">
    <source>
        <dbReference type="ARBA" id="ARBA00022475"/>
    </source>
</evidence>
<accession>A0ABX2J150</accession>
<comment type="similarity">
    <text evidence="2">Belongs to the binding-protein-dependent transport system permease family. FecCD subfamily.</text>
</comment>
<keyword evidence="10" id="KW-1185">Reference proteome</keyword>
<evidence type="ECO:0000256" key="3">
    <source>
        <dbReference type="ARBA" id="ARBA00022448"/>
    </source>
</evidence>
<dbReference type="EMBL" id="JABUFE010000025">
    <property type="protein sequence ID" value="NSX56938.1"/>
    <property type="molecule type" value="Genomic_DNA"/>
</dbReference>
<evidence type="ECO:0000313" key="10">
    <source>
        <dbReference type="Proteomes" id="UP000777935"/>
    </source>
</evidence>
<keyword evidence="4" id="KW-1003">Cell membrane</keyword>
<keyword evidence="7 8" id="KW-0472">Membrane</keyword>
<evidence type="ECO:0000256" key="8">
    <source>
        <dbReference type="SAM" id="Phobius"/>
    </source>
</evidence>
<evidence type="ECO:0000256" key="5">
    <source>
        <dbReference type="ARBA" id="ARBA00022692"/>
    </source>
</evidence>
<dbReference type="Pfam" id="PF01032">
    <property type="entry name" value="FecCD"/>
    <property type="match status" value="1"/>
</dbReference>
<feature type="transmembrane region" description="Helical" evidence="8">
    <location>
        <begin position="63"/>
        <end position="80"/>
    </location>
</feature>
<feature type="transmembrane region" description="Helical" evidence="8">
    <location>
        <begin position="92"/>
        <end position="111"/>
    </location>
</feature>
<dbReference type="PANTHER" id="PTHR30472">
    <property type="entry name" value="FERRIC ENTEROBACTIN TRANSPORT SYSTEM PERMEASE PROTEIN"/>
    <property type="match status" value="1"/>
</dbReference>
<dbReference type="PANTHER" id="PTHR30472:SF24">
    <property type="entry name" value="FERRIC ENTEROBACTIN TRANSPORT SYSTEM PERMEASE PROTEIN FEPG"/>
    <property type="match status" value="1"/>
</dbReference>
<feature type="transmembrane region" description="Helical" evidence="8">
    <location>
        <begin position="236"/>
        <end position="269"/>
    </location>
</feature>
<gene>
    <name evidence="9" type="ORF">HRQ87_19335</name>
</gene>
<organism evidence="9 10">
    <name type="scientific">Parasulfitobacter algicola</name>
    <dbReference type="NCBI Taxonomy" id="2614809"/>
    <lineage>
        <taxon>Bacteria</taxon>
        <taxon>Pseudomonadati</taxon>
        <taxon>Pseudomonadota</taxon>
        <taxon>Alphaproteobacteria</taxon>
        <taxon>Rhodobacterales</taxon>
        <taxon>Roseobacteraceae</taxon>
        <taxon>Parasulfitobacter</taxon>
    </lineage>
</organism>
<dbReference type="SUPFAM" id="SSF81345">
    <property type="entry name" value="ABC transporter involved in vitamin B12 uptake, BtuC"/>
    <property type="match status" value="1"/>
</dbReference>
<name>A0ABX2J150_9RHOB</name>
<proteinExistence type="inferred from homology"/>
<keyword evidence="5 8" id="KW-0812">Transmembrane</keyword>
<reference evidence="9 10" key="1">
    <citation type="submission" date="2020-06" db="EMBL/GenBank/DDBJ databases">
        <title>Sulfitobacter algicola sp. nov., isolated from green algae.</title>
        <authorList>
            <person name="Wang C."/>
        </authorList>
    </citation>
    <scope>NUCLEOTIDE SEQUENCE [LARGE SCALE GENOMIC DNA]</scope>
    <source>
        <strain evidence="9 10">1151</strain>
    </source>
</reference>
<dbReference type="Gene3D" id="1.10.3470.10">
    <property type="entry name" value="ABC transporter involved in vitamin B12 uptake, BtuC"/>
    <property type="match status" value="1"/>
</dbReference>
<keyword evidence="3" id="KW-0813">Transport</keyword>
<dbReference type="Proteomes" id="UP000777935">
    <property type="component" value="Unassembled WGS sequence"/>
</dbReference>
<evidence type="ECO:0000256" key="1">
    <source>
        <dbReference type="ARBA" id="ARBA00004651"/>
    </source>
</evidence>
<evidence type="ECO:0000313" key="9">
    <source>
        <dbReference type="EMBL" id="NSX56938.1"/>
    </source>
</evidence>
<evidence type="ECO:0000256" key="6">
    <source>
        <dbReference type="ARBA" id="ARBA00022989"/>
    </source>
</evidence>
<dbReference type="InterPro" id="IPR037294">
    <property type="entry name" value="ABC_BtuC-like"/>
</dbReference>
<feature type="transmembrane region" description="Helical" evidence="8">
    <location>
        <begin position="117"/>
        <end position="137"/>
    </location>
</feature>
<comment type="subcellular location">
    <subcellularLocation>
        <location evidence="1">Cell membrane</location>
        <topology evidence="1">Multi-pass membrane protein</topology>
    </subcellularLocation>
</comment>
<evidence type="ECO:0000256" key="2">
    <source>
        <dbReference type="ARBA" id="ARBA00007935"/>
    </source>
</evidence>
<comment type="caution">
    <text evidence="9">The sequence shown here is derived from an EMBL/GenBank/DDBJ whole genome shotgun (WGS) entry which is preliminary data.</text>
</comment>
<feature type="transmembrane region" description="Helical" evidence="8">
    <location>
        <begin position="281"/>
        <end position="302"/>
    </location>
</feature>
<feature type="transmembrane region" description="Helical" evidence="8">
    <location>
        <begin position="308"/>
        <end position="327"/>
    </location>
</feature>
<keyword evidence="6 8" id="KW-1133">Transmembrane helix</keyword>
<evidence type="ECO:0000256" key="7">
    <source>
        <dbReference type="ARBA" id="ARBA00023136"/>
    </source>
</evidence>